<evidence type="ECO:0000256" key="8">
    <source>
        <dbReference type="ARBA" id="ARBA00022989"/>
    </source>
</evidence>
<evidence type="ECO:0000313" key="15">
    <source>
        <dbReference type="EMBL" id="PSC75646.1"/>
    </source>
</evidence>
<feature type="binding site" evidence="11">
    <location>
        <position position="269"/>
    </location>
    <ligand>
        <name>ATP</name>
        <dbReference type="ChEBI" id="CHEBI:30616"/>
    </ligand>
</feature>
<dbReference type="GO" id="GO:0005829">
    <property type="term" value="C:cytosol"/>
    <property type="evidence" value="ECO:0007669"/>
    <property type="project" value="GOC"/>
</dbReference>
<keyword evidence="7" id="KW-0653">Protein transport</keyword>
<reference evidence="15 16" key="1">
    <citation type="journal article" date="2018" name="Plant J.">
        <title>Genome sequences of Chlorella sorokiniana UTEX 1602 and Micractinium conductrix SAG 241.80: implications to maltose excretion by a green alga.</title>
        <authorList>
            <person name="Arriola M.B."/>
            <person name="Velmurugan N."/>
            <person name="Zhang Y."/>
            <person name="Plunkett M.H."/>
            <person name="Hondzo H."/>
            <person name="Barney B.M."/>
        </authorList>
    </citation>
    <scope>NUCLEOTIDE SEQUENCE [LARGE SCALE GENOMIC DNA]</scope>
    <source>
        <strain evidence="15 16">SAG 241.80</strain>
    </source>
</reference>
<dbReference type="EMBL" id="LHPF02000002">
    <property type="protein sequence ID" value="PSC75646.1"/>
    <property type="molecule type" value="Genomic_DNA"/>
</dbReference>
<keyword evidence="6 13" id="KW-0812">Transmembrane</keyword>
<evidence type="ECO:0000256" key="7">
    <source>
        <dbReference type="ARBA" id="ARBA00022927"/>
    </source>
</evidence>
<dbReference type="GO" id="GO:0019905">
    <property type="term" value="F:syntaxin binding"/>
    <property type="evidence" value="ECO:0007669"/>
    <property type="project" value="TreeGrafter"/>
</dbReference>
<dbReference type="InterPro" id="IPR048319">
    <property type="entry name" value="Vps52_CC"/>
</dbReference>
<dbReference type="FunFam" id="1.20.1260.100:FF:000001">
    <property type="entry name" value="translocator protein 2"/>
    <property type="match status" value="1"/>
</dbReference>
<name>A0A2P6VNH4_9CHLO</name>
<dbReference type="InterPro" id="IPR000719">
    <property type="entry name" value="Prot_kinase_dom"/>
</dbReference>
<evidence type="ECO:0000256" key="1">
    <source>
        <dbReference type="ARBA" id="ARBA00004141"/>
    </source>
</evidence>
<dbReference type="Gene3D" id="3.30.200.20">
    <property type="entry name" value="Phosphorylase Kinase, domain 1"/>
    <property type="match status" value="1"/>
</dbReference>
<dbReference type="Pfam" id="PF00069">
    <property type="entry name" value="Pkinase"/>
    <property type="match status" value="1"/>
</dbReference>
<dbReference type="PROSITE" id="PS50011">
    <property type="entry name" value="PROTEIN_KINASE_DOM"/>
    <property type="match status" value="1"/>
</dbReference>
<dbReference type="InterPro" id="IPR048361">
    <property type="entry name" value="Vps52_C"/>
</dbReference>
<dbReference type="InterPro" id="IPR011009">
    <property type="entry name" value="Kinase-like_dom_sf"/>
</dbReference>
<evidence type="ECO:0000313" key="16">
    <source>
        <dbReference type="Proteomes" id="UP000239649"/>
    </source>
</evidence>
<evidence type="ECO:0000256" key="9">
    <source>
        <dbReference type="ARBA" id="ARBA00023034"/>
    </source>
</evidence>
<dbReference type="Gene3D" id="1.10.510.10">
    <property type="entry name" value="Transferase(Phosphotransferase) domain 1"/>
    <property type="match status" value="1"/>
</dbReference>
<protein>
    <submittedName>
        <fullName evidence="15">Vacuolar sorting-associated 52 A</fullName>
    </submittedName>
</protein>
<dbReference type="SUPFAM" id="SSF56112">
    <property type="entry name" value="Protein kinase-like (PK-like)"/>
    <property type="match status" value="1"/>
</dbReference>
<evidence type="ECO:0000256" key="5">
    <source>
        <dbReference type="ARBA" id="ARBA00022448"/>
    </source>
</evidence>
<evidence type="ECO:0000256" key="11">
    <source>
        <dbReference type="PROSITE-ProRule" id="PRU10141"/>
    </source>
</evidence>
<evidence type="ECO:0000256" key="13">
    <source>
        <dbReference type="SAM" id="Phobius"/>
    </source>
</evidence>
<keyword evidence="11" id="KW-0547">Nucleotide-binding</keyword>
<dbReference type="GO" id="GO:0042147">
    <property type="term" value="P:retrograde transport, endosome to Golgi"/>
    <property type="evidence" value="ECO:0007669"/>
    <property type="project" value="TreeGrafter"/>
</dbReference>
<sequence>MALAFNDTSVDHILMMRSGYFNCTEENFPPGRREIINRTVLLEGEGPDLIYVDYNQGIGQLKVGRGGTIRHRNMFFDDCLHDSFPFVCFDVAAEGGTLESIDFISGDASCTRITDSRAANSVLMGARMMTVFKGGLKYHYSEDGKTVTIPDSDWMHFASPRGFKWRMQNLSWTCTGNITHPLPDGTTLVTTEALTLLQSLSYAAGAVVLLALLGGIVVLARRRARSSQLAEYKIAESKGYIMEGPLGSGHFGRVYKGRCKATGQLVAVKVVDLLPQQRRQVAAAWRECRLLGGLQHECIVGVASFHAARVLRKRRVVEVVRGNPYMELDFDVPSFIDTSVYAPGSATPRELGSGAEEDSSGFSAGASDAGAPDGNAVSIQVQLVMQYCDMGTLDAAIKDGTFQDADTGLPLARCILLTALEMARGLQYLHHPDRRLVHRDLSTNNVLLSTAAGDERGFRTMLADFAASALDAASPGLLAALTPPDWALAGAFATVFGVQRLVPTFKADWYKALRKPSWTPPNYAFPLVWIPLKVLQSVALWLVWRAGEGDARRLAAPLTLFGAHLFLGNAWNVVFFGRHRLQDSLGWMGAFWASIAASIAAFSQVSPLAALLFAPTQVWVTIAAKLNWDIVQLNRGGEQDGKKDPMAASVGEVGDRLPLCSTEDEPEAGSEGLALGNLDITTEQLSLAGLEKELEAFSDSEVLAAILDQGVDPREYSRKYEAKLRAAEVASIQDYIAESDSLAALHAQIKDCDGILVAMEGMLGKFQSDLGNVSAEIRSLQEQSSSMSVRLKNRRTVQERLESFIEHVSIPPQLIFGIVQGEIGDDFVGHLEALASKLAYVASDDTARFSAAYRDVAPELERLKVKAVARSRDFLMDRIYDMRKPKTNLQIKQNVLLRYRHLAAFLRYHAPDIYAEVRAAYVEKVGAKMLDLFRSYWAAMERLEEVVVTANDLLGSGESAPSGMSLGSLFQRQSAQAGSRAEVYALKDRAGVLAQLEAPPVVLHVAESEKRKLPWEVLFRSLHRLLMDTAAHEYLFCLEMWGDESVYRDLFSPILSFVETSLNAALQELYDPLAIMLMIRINRENTLAMSRKRNPALDGYLDRINLLLWPRLKALFDLQLSSIKALHPTQASVDPQPRLHILAERYAHLTASMLLLHADFLDGPLDTNIERLRYAVMNVLLHLSRQYSQKGRGTVFLIINFAFVAATLKDAQAKGLPATPGTLSTGTETNSGLGAAGMALLKEFEDSLGRCTALYCDDQLARVAPALVAFVKRGEAAAQGVPEGHPVPGFSPAEASPVAADFSQKWQSMIESVNREVGKDFGGSPTGRAVLQAAFTQLLLHYNRFLELTKRQGSAGMGVVQQAVTLPSIMYFIQKFSR</sequence>
<keyword evidence="5" id="KW-0813">Transport</keyword>
<comment type="subcellular location">
    <subcellularLocation>
        <location evidence="2">Golgi apparatus</location>
        <location evidence="2">trans-Golgi network</location>
    </subcellularLocation>
    <subcellularLocation>
        <location evidence="1">Membrane</location>
        <topology evidence="1">Multi-pass membrane protein</topology>
    </subcellularLocation>
</comment>
<dbReference type="GO" id="GO:0005524">
    <property type="term" value="F:ATP binding"/>
    <property type="evidence" value="ECO:0007669"/>
    <property type="project" value="UniProtKB-UniRule"/>
</dbReference>
<dbReference type="InterPro" id="IPR004307">
    <property type="entry name" value="TspO_MBR"/>
</dbReference>
<keyword evidence="8 13" id="KW-1133">Transmembrane helix</keyword>
<evidence type="ECO:0000256" key="4">
    <source>
        <dbReference type="ARBA" id="ARBA00008180"/>
    </source>
</evidence>
<evidence type="ECO:0000259" key="14">
    <source>
        <dbReference type="PROSITE" id="PS50011"/>
    </source>
</evidence>
<dbReference type="InterPro" id="IPR008266">
    <property type="entry name" value="Tyr_kinase_AS"/>
</dbReference>
<dbReference type="GO" id="GO:0004672">
    <property type="term" value="F:protein kinase activity"/>
    <property type="evidence" value="ECO:0007669"/>
    <property type="project" value="InterPro"/>
</dbReference>
<dbReference type="PROSITE" id="PS00109">
    <property type="entry name" value="PROTEIN_KINASE_TYR"/>
    <property type="match status" value="1"/>
</dbReference>
<keyword evidence="10 13" id="KW-0472">Membrane</keyword>
<feature type="region of interest" description="Disordered" evidence="12">
    <location>
        <begin position="346"/>
        <end position="370"/>
    </location>
</feature>
<dbReference type="GO" id="GO:0006896">
    <property type="term" value="P:Golgi to vacuole transport"/>
    <property type="evidence" value="ECO:0007669"/>
    <property type="project" value="TreeGrafter"/>
</dbReference>
<feature type="transmembrane region" description="Helical" evidence="13">
    <location>
        <begin position="200"/>
        <end position="220"/>
    </location>
</feature>
<dbReference type="InterPro" id="IPR038330">
    <property type="entry name" value="TspO/MBR-related_sf"/>
</dbReference>
<gene>
    <name evidence="15" type="ORF">C2E20_1351</name>
</gene>
<dbReference type="Pfam" id="PF20655">
    <property type="entry name" value="Vps52_C"/>
    <property type="match status" value="1"/>
</dbReference>
<feature type="compositionally biased region" description="Low complexity" evidence="12">
    <location>
        <begin position="360"/>
        <end position="370"/>
    </location>
</feature>
<keyword evidence="9" id="KW-0333">Golgi apparatus</keyword>
<feature type="transmembrane region" description="Helical" evidence="13">
    <location>
        <begin position="556"/>
        <end position="577"/>
    </location>
</feature>
<dbReference type="InterPro" id="IPR007258">
    <property type="entry name" value="Vps52"/>
</dbReference>
<accession>A0A2P6VNH4</accession>
<dbReference type="Pfam" id="PF04129">
    <property type="entry name" value="Vps52_CC"/>
    <property type="match status" value="1"/>
</dbReference>
<dbReference type="Proteomes" id="UP000239649">
    <property type="component" value="Unassembled WGS sequence"/>
</dbReference>
<dbReference type="PANTHER" id="PTHR14190:SF7">
    <property type="entry name" value="VACUOLAR PROTEIN SORTING-ASSOCIATED PROTEIN 52 HOMOLOG"/>
    <property type="match status" value="1"/>
</dbReference>
<organism evidence="15 16">
    <name type="scientific">Micractinium conductrix</name>
    <dbReference type="NCBI Taxonomy" id="554055"/>
    <lineage>
        <taxon>Eukaryota</taxon>
        <taxon>Viridiplantae</taxon>
        <taxon>Chlorophyta</taxon>
        <taxon>core chlorophytes</taxon>
        <taxon>Trebouxiophyceae</taxon>
        <taxon>Chlorellales</taxon>
        <taxon>Chlorellaceae</taxon>
        <taxon>Chlorella clade</taxon>
        <taxon>Micractinium</taxon>
    </lineage>
</organism>
<dbReference type="GO" id="GO:0016020">
    <property type="term" value="C:membrane"/>
    <property type="evidence" value="ECO:0007669"/>
    <property type="project" value="UniProtKB-SubCell"/>
</dbReference>
<evidence type="ECO:0000256" key="10">
    <source>
        <dbReference type="ARBA" id="ARBA00023136"/>
    </source>
</evidence>
<comment type="similarity">
    <text evidence="3">Belongs to the TspO/BZRP family.</text>
</comment>
<dbReference type="InterPro" id="IPR017441">
    <property type="entry name" value="Protein_kinase_ATP_BS"/>
</dbReference>
<dbReference type="Pfam" id="PF03073">
    <property type="entry name" value="TspO_MBR"/>
    <property type="match status" value="1"/>
</dbReference>
<evidence type="ECO:0000256" key="3">
    <source>
        <dbReference type="ARBA" id="ARBA00007524"/>
    </source>
</evidence>
<dbReference type="GO" id="GO:0015031">
    <property type="term" value="P:protein transport"/>
    <property type="evidence" value="ECO:0007669"/>
    <property type="project" value="UniProtKB-KW"/>
</dbReference>
<feature type="transmembrane region" description="Helical" evidence="13">
    <location>
        <begin position="589"/>
        <end position="614"/>
    </location>
</feature>
<dbReference type="Gene3D" id="1.20.1260.100">
    <property type="entry name" value="TspO/MBR protein"/>
    <property type="match status" value="1"/>
</dbReference>
<proteinExistence type="inferred from homology"/>
<evidence type="ECO:0000256" key="6">
    <source>
        <dbReference type="ARBA" id="ARBA00022692"/>
    </source>
</evidence>
<comment type="similarity">
    <text evidence="4">Belongs to the VPS52 family.</text>
</comment>
<dbReference type="InterPro" id="IPR001245">
    <property type="entry name" value="Ser-Thr/Tyr_kinase_cat_dom"/>
</dbReference>
<evidence type="ECO:0000256" key="12">
    <source>
        <dbReference type="SAM" id="MobiDB-lite"/>
    </source>
</evidence>
<dbReference type="GO" id="GO:0032456">
    <property type="term" value="P:endocytic recycling"/>
    <property type="evidence" value="ECO:0007669"/>
    <property type="project" value="TreeGrafter"/>
</dbReference>
<feature type="domain" description="Protein kinase" evidence="14">
    <location>
        <begin position="240"/>
        <end position="736"/>
    </location>
</feature>
<dbReference type="PROSITE" id="PS00107">
    <property type="entry name" value="PROTEIN_KINASE_ATP"/>
    <property type="match status" value="1"/>
</dbReference>
<comment type="caution">
    <text evidence="15">The sequence shown here is derived from an EMBL/GenBank/DDBJ whole genome shotgun (WGS) entry which is preliminary data.</text>
</comment>
<feature type="transmembrane region" description="Helical" evidence="13">
    <location>
        <begin position="523"/>
        <end position="544"/>
    </location>
</feature>
<keyword evidence="16" id="KW-1185">Reference proteome</keyword>
<dbReference type="Pfam" id="PF07714">
    <property type="entry name" value="PK_Tyr_Ser-Thr"/>
    <property type="match status" value="1"/>
</dbReference>
<evidence type="ECO:0000256" key="2">
    <source>
        <dbReference type="ARBA" id="ARBA00004601"/>
    </source>
</evidence>
<dbReference type="OrthoDB" id="19482at2759"/>
<dbReference type="GO" id="GO:0000938">
    <property type="term" value="C:GARP complex"/>
    <property type="evidence" value="ECO:0007669"/>
    <property type="project" value="TreeGrafter"/>
</dbReference>
<keyword evidence="11" id="KW-0067">ATP-binding</keyword>
<dbReference type="STRING" id="554055.A0A2P6VNH4"/>
<dbReference type="CDD" id="cd15904">
    <property type="entry name" value="TSPO_MBR"/>
    <property type="match status" value="1"/>
</dbReference>
<dbReference type="PANTHER" id="PTHR14190">
    <property type="entry name" value="SUPPRESSOR OF ACTIN MUTATIONS 2/VACUOLAR PROTEIN SORTING 52"/>
    <property type="match status" value="1"/>
</dbReference>